<feature type="compositionally biased region" description="Basic and acidic residues" evidence="2">
    <location>
        <begin position="156"/>
        <end position="178"/>
    </location>
</feature>
<dbReference type="PROSITE" id="PS50297">
    <property type="entry name" value="ANK_REP_REGION"/>
    <property type="match status" value="2"/>
</dbReference>
<feature type="compositionally biased region" description="Basic and acidic residues" evidence="2">
    <location>
        <begin position="94"/>
        <end position="116"/>
    </location>
</feature>
<feature type="compositionally biased region" description="Basic and acidic residues" evidence="2">
    <location>
        <begin position="64"/>
        <end position="85"/>
    </location>
</feature>
<feature type="repeat" description="ANK" evidence="1">
    <location>
        <begin position="431"/>
        <end position="463"/>
    </location>
</feature>
<feature type="compositionally biased region" description="Basic and acidic residues" evidence="2">
    <location>
        <begin position="218"/>
        <end position="240"/>
    </location>
</feature>
<dbReference type="Proteomes" id="UP000001542">
    <property type="component" value="Unassembled WGS sequence"/>
</dbReference>
<dbReference type="PANTHER" id="PTHR24164:SF4">
    <property type="entry name" value="RELA-ASSOCIATED INHIBITOR"/>
    <property type="match status" value="1"/>
</dbReference>
<protein>
    <recommendedName>
        <fullName evidence="5">Ankyrin repeat protein</fullName>
    </recommendedName>
</protein>
<dbReference type="SMR" id="A2EEF0"/>
<feature type="compositionally biased region" description="Basic and acidic residues" evidence="2">
    <location>
        <begin position="32"/>
        <end position="53"/>
    </location>
</feature>
<dbReference type="PROSITE" id="PS50088">
    <property type="entry name" value="ANK_REPEAT"/>
    <property type="match status" value="2"/>
</dbReference>
<evidence type="ECO:0000313" key="4">
    <source>
        <dbReference type="Proteomes" id="UP000001542"/>
    </source>
</evidence>
<feature type="compositionally biased region" description="Basic and acidic residues" evidence="2">
    <location>
        <begin position="125"/>
        <end position="147"/>
    </location>
</feature>
<name>A2EEF0_TRIV3</name>
<keyword evidence="1" id="KW-0040">ANK repeat</keyword>
<dbReference type="RefSeq" id="XP_001321179.1">
    <property type="nucleotide sequence ID" value="XM_001321144.1"/>
</dbReference>
<accession>A2EEF0</accession>
<feature type="compositionally biased region" description="Basic and acidic residues" evidence="2">
    <location>
        <begin position="187"/>
        <end position="209"/>
    </location>
</feature>
<dbReference type="AlphaFoldDB" id="A2EEF0"/>
<reference evidence="3" key="1">
    <citation type="submission" date="2006-10" db="EMBL/GenBank/DDBJ databases">
        <authorList>
            <person name="Amadeo P."/>
            <person name="Zhao Q."/>
            <person name="Wortman J."/>
            <person name="Fraser-Liggett C."/>
            <person name="Carlton J."/>
        </authorList>
    </citation>
    <scope>NUCLEOTIDE SEQUENCE</scope>
    <source>
        <strain evidence="3">G3</strain>
    </source>
</reference>
<sequence>MLQQHGDVIDAISNQNQPNERPPPKHKKSDKKTKQDVTKQKDNPTDQQPDERPPPNYKNSNKQTKQDVTKQKDNPIDQQPDERPPPKHKKSDKKTKQDVTEQKDNPIDQQPDERPPPKHKKSDKKTKQDVTEQKDNPIDQQPDERPPPKHKKSDKKTKQDVTKQKDNPTDQQPDERPPPKHKKSDKKTKQDVTKQKDNPTDQQPDERPPPKHKKSDKKTKQDVTKQKDNPIDQQPDERPPPKHKKSDKQTKQEVETKISIPPRIRKLNADEQDEILPIIDELKDLSPVEKLKKIPKKQLNFLIILQVILDAINIKDKEAIEYAVQNDYFKLKNPNGGILTMAMAVLDEGRLEYIQFLVECGYNPQDDIILHEFSYLGDIKGIEFALQYHDVNEQDDGGRTALHNAASAGQLGACKFLLSQRGIDKNPKNVNNKTPLDLAIKKGHQQVIDYLRSNGCTPSSSQKTLKAPNNIIIINDERHQTISIQQDLSPLEKLQQIPKEPRNFDIIFELLVDSFMNNDQETIEYAVKHEYLKLTKAGDRLTNIVIEAASMANLGFIQYLEKCGYNSKDDFILHEFCRIGYVEGIEFALINHGVNESDKGKRTPLHIAASAGQIDACKLLLLKKEVDRNPTNNRNEKPLDLAIKNNHQDVIDFLSRNGCVKTEKKYIHSRPLIHIIK</sequence>
<keyword evidence="4" id="KW-1185">Reference proteome</keyword>
<dbReference type="PANTHER" id="PTHR24164">
    <property type="entry name" value="RELA-ASSOCIATED INHIBITOR"/>
    <property type="match status" value="1"/>
</dbReference>
<dbReference type="GO" id="GO:0006357">
    <property type="term" value="P:regulation of transcription by RNA polymerase II"/>
    <property type="evidence" value="ECO:0000318"/>
    <property type="project" value="GO_Central"/>
</dbReference>
<dbReference type="OrthoDB" id="10251692at2759"/>
<dbReference type="InterPro" id="IPR036770">
    <property type="entry name" value="Ankyrin_rpt-contain_sf"/>
</dbReference>
<evidence type="ECO:0008006" key="5">
    <source>
        <dbReference type="Google" id="ProtNLM"/>
    </source>
</evidence>
<dbReference type="eggNOG" id="KOG4177">
    <property type="taxonomic scope" value="Eukaryota"/>
</dbReference>
<evidence type="ECO:0000313" key="3">
    <source>
        <dbReference type="EMBL" id="EAY08956.1"/>
    </source>
</evidence>
<dbReference type="InterPro" id="IPR028320">
    <property type="entry name" value="iASPP"/>
</dbReference>
<dbReference type="VEuPathDB" id="TrichDB:TVAGG3_0691400"/>
<proteinExistence type="predicted"/>
<dbReference type="SUPFAM" id="SSF48403">
    <property type="entry name" value="Ankyrin repeat"/>
    <property type="match status" value="2"/>
</dbReference>
<feature type="compositionally biased region" description="Basic and acidic residues" evidence="2">
    <location>
        <begin position="247"/>
        <end position="256"/>
    </location>
</feature>
<dbReference type="SMART" id="SM00248">
    <property type="entry name" value="ANK"/>
    <property type="match status" value="5"/>
</dbReference>
<dbReference type="VEuPathDB" id="TrichDB:TVAG_486030"/>
<organism evidence="3 4">
    <name type="scientific">Trichomonas vaginalis (strain ATCC PRA-98 / G3)</name>
    <dbReference type="NCBI Taxonomy" id="412133"/>
    <lineage>
        <taxon>Eukaryota</taxon>
        <taxon>Metamonada</taxon>
        <taxon>Parabasalia</taxon>
        <taxon>Trichomonadida</taxon>
        <taxon>Trichomonadidae</taxon>
        <taxon>Trichomonas</taxon>
    </lineage>
</organism>
<dbReference type="Pfam" id="PF12796">
    <property type="entry name" value="Ank_2"/>
    <property type="match status" value="2"/>
</dbReference>
<evidence type="ECO:0000256" key="2">
    <source>
        <dbReference type="SAM" id="MobiDB-lite"/>
    </source>
</evidence>
<feature type="region of interest" description="Disordered" evidence="2">
    <location>
        <begin position="1"/>
        <end position="259"/>
    </location>
</feature>
<dbReference type="InterPro" id="IPR002110">
    <property type="entry name" value="Ankyrin_rpt"/>
</dbReference>
<reference evidence="3" key="2">
    <citation type="journal article" date="2007" name="Science">
        <title>Draft genome sequence of the sexually transmitted pathogen Trichomonas vaginalis.</title>
        <authorList>
            <person name="Carlton J.M."/>
            <person name="Hirt R.P."/>
            <person name="Silva J.C."/>
            <person name="Delcher A.L."/>
            <person name="Schatz M."/>
            <person name="Zhao Q."/>
            <person name="Wortman J.R."/>
            <person name="Bidwell S.L."/>
            <person name="Alsmark U.C.M."/>
            <person name="Besteiro S."/>
            <person name="Sicheritz-Ponten T."/>
            <person name="Noel C.J."/>
            <person name="Dacks J.B."/>
            <person name="Foster P.G."/>
            <person name="Simillion C."/>
            <person name="Van de Peer Y."/>
            <person name="Miranda-Saavedra D."/>
            <person name="Barton G.J."/>
            <person name="Westrop G.D."/>
            <person name="Mueller S."/>
            <person name="Dessi D."/>
            <person name="Fiori P.L."/>
            <person name="Ren Q."/>
            <person name="Paulsen I."/>
            <person name="Zhang H."/>
            <person name="Bastida-Corcuera F.D."/>
            <person name="Simoes-Barbosa A."/>
            <person name="Brown M.T."/>
            <person name="Hayes R.D."/>
            <person name="Mukherjee M."/>
            <person name="Okumura C.Y."/>
            <person name="Schneider R."/>
            <person name="Smith A.J."/>
            <person name="Vanacova S."/>
            <person name="Villalvazo M."/>
            <person name="Haas B.J."/>
            <person name="Pertea M."/>
            <person name="Feldblyum T.V."/>
            <person name="Utterback T.R."/>
            <person name="Shu C.L."/>
            <person name="Osoegawa K."/>
            <person name="de Jong P.J."/>
            <person name="Hrdy I."/>
            <person name="Horvathova L."/>
            <person name="Zubacova Z."/>
            <person name="Dolezal P."/>
            <person name="Malik S.B."/>
            <person name="Logsdon J.M. Jr."/>
            <person name="Henze K."/>
            <person name="Gupta A."/>
            <person name="Wang C.C."/>
            <person name="Dunne R.L."/>
            <person name="Upcroft J.A."/>
            <person name="Upcroft P."/>
            <person name="White O."/>
            <person name="Salzberg S.L."/>
            <person name="Tang P."/>
            <person name="Chiu C.-H."/>
            <person name="Lee Y.-S."/>
            <person name="Embley T.M."/>
            <person name="Coombs G.H."/>
            <person name="Mottram J.C."/>
            <person name="Tachezy J."/>
            <person name="Fraser-Liggett C.M."/>
            <person name="Johnson P.J."/>
        </authorList>
    </citation>
    <scope>NUCLEOTIDE SEQUENCE [LARGE SCALE GENOMIC DNA]</scope>
    <source>
        <strain evidence="3">G3</strain>
    </source>
</reference>
<gene>
    <name evidence="3" type="ORF">TVAG_486030</name>
</gene>
<dbReference type="Gene3D" id="1.25.40.20">
    <property type="entry name" value="Ankyrin repeat-containing domain"/>
    <property type="match status" value="2"/>
</dbReference>
<dbReference type="InParanoid" id="A2EEF0"/>
<dbReference type="EMBL" id="DS113367">
    <property type="protein sequence ID" value="EAY08956.1"/>
    <property type="molecule type" value="Genomic_DNA"/>
</dbReference>
<dbReference type="STRING" id="5722.A2EEF0"/>
<evidence type="ECO:0000256" key="1">
    <source>
        <dbReference type="PROSITE-ProRule" id="PRU00023"/>
    </source>
</evidence>
<feature type="repeat" description="ANK" evidence="1">
    <location>
        <begin position="600"/>
        <end position="633"/>
    </location>
</feature>
<dbReference type="KEGG" id="tva:4766867"/>